<accession>A0A1G7H326</accession>
<dbReference type="AlphaFoldDB" id="A0A1G7H326"/>
<dbReference type="OrthoDB" id="4300819at2"/>
<name>A0A1G7H326_9BACT</name>
<feature type="compositionally biased region" description="Pro residues" evidence="1">
    <location>
        <begin position="87"/>
        <end position="96"/>
    </location>
</feature>
<dbReference type="Proteomes" id="UP000182427">
    <property type="component" value="Chromosome I"/>
</dbReference>
<feature type="region of interest" description="Disordered" evidence="1">
    <location>
        <begin position="186"/>
        <end position="217"/>
    </location>
</feature>
<feature type="signal peptide" evidence="2">
    <location>
        <begin position="1"/>
        <end position="25"/>
    </location>
</feature>
<dbReference type="EMBL" id="LT629690">
    <property type="protein sequence ID" value="SDE94713.1"/>
    <property type="molecule type" value="Genomic_DNA"/>
</dbReference>
<sequence length="638" mass="67815">MTRRTMWNTAALALAFLAGTAAVSAQVAMPAKPTVYNNPQLPNDPRVGLKGGVTDAGVAAQGMELVLNLPKPPGFAAGTTPQEKAPAPVPAAPAPLGPDGKPRVRALQLGSTNSDLAFKDHYVVVGNYNGFNIYDIADPTKTTLKTSVMCPGPQGDPTVYGNLLFISVESTSARVDCGTQGIPLPAGYVPPAPPARPAGAPGGGRSPRAPEPPSKDRFRGVRIFDISDIANPKQLPGVQTCRGSHTNTLVTDPNDKDNVYIYVAGYAPIRSSEELPGCSSGGIEDPNTALYTIVVIQVPLAHPDTAKVVASPRIFSDPNTGAMNGLAVGNLHGEGAAAQPVSGCHDITAFPEIGLAAGACTRVGILMDIKDPAHPKRIAAISDPNFSFWHSALWNNDGSKLIFDDEWGGGSQPRCRATDPMTWGADSIFTRKGAELTLGSYYKMPAPQTELENCTAHNGNLVPIPGRDIEVKSWYQGGISIMDFTDATHPFEIAYFDRGPLDGEKFIDGGTWSSYWFNGYVYGAEIARGLDVYKLTPTKFVTANEIAAAEQIHLNLYNAQLASKTVYPKTFITAKAYVDQLVRDNVLTQDKATALDAAMDKKNTKVLKTYAATFKKDSAKASPIDASRMTALAEILAQ</sequence>
<feature type="region of interest" description="Disordered" evidence="1">
    <location>
        <begin position="72"/>
        <end position="98"/>
    </location>
</feature>
<evidence type="ECO:0000256" key="2">
    <source>
        <dbReference type="SAM" id="SignalP"/>
    </source>
</evidence>
<dbReference type="RefSeq" id="WP_083344103.1">
    <property type="nucleotide sequence ID" value="NZ_LT629690.1"/>
</dbReference>
<evidence type="ECO:0000256" key="1">
    <source>
        <dbReference type="SAM" id="MobiDB-lite"/>
    </source>
</evidence>
<keyword evidence="2" id="KW-0732">Signal</keyword>
<proteinExistence type="predicted"/>
<keyword evidence="4" id="KW-1185">Reference proteome</keyword>
<evidence type="ECO:0000313" key="3">
    <source>
        <dbReference type="EMBL" id="SDE94713.1"/>
    </source>
</evidence>
<gene>
    <name evidence="3" type="ORF">SAMN05444167_0898</name>
</gene>
<feature type="chain" id="PRO_5009241235" description="LVIVD repeat-containing protein" evidence="2">
    <location>
        <begin position="26"/>
        <end position="638"/>
    </location>
</feature>
<evidence type="ECO:0000313" key="4">
    <source>
        <dbReference type="Proteomes" id="UP000182427"/>
    </source>
</evidence>
<evidence type="ECO:0008006" key="5">
    <source>
        <dbReference type="Google" id="ProtNLM"/>
    </source>
</evidence>
<organism evidence="3 4">
    <name type="scientific">Terriglobus roseus</name>
    <dbReference type="NCBI Taxonomy" id="392734"/>
    <lineage>
        <taxon>Bacteria</taxon>
        <taxon>Pseudomonadati</taxon>
        <taxon>Acidobacteriota</taxon>
        <taxon>Terriglobia</taxon>
        <taxon>Terriglobales</taxon>
        <taxon>Acidobacteriaceae</taxon>
        <taxon>Terriglobus</taxon>
    </lineage>
</organism>
<reference evidence="3 4" key="1">
    <citation type="submission" date="2016-10" db="EMBL/GenBank/DDBJ databases">
        <authorList>
            <person name="de Groot N.N."/>
        </authorList>
    </citation>
    <scope>NUCLEOTIDE SEQUENCE [LARGE SCALE GENOMIC DNA]</scope>
    <source>
        <strain evidence="3 4">GAS232</strain>
    </source>
</reference>
<protein>
    <recommendedName>
        <fullName evidence="5">LVIVD repeat-containing protein</fullName>
    </recommendedName>
</protein>